<dbReference type="SMART" id="SM01049">
    <property type="entry name" value="Cache_2"/>
    <property type="match status" value="1"/>
</dbReference>
<reference evidence="8 9" key="1">
    <citation type="journal article" date="2012" name="J. Bacteriol.">
        <title>Draft Genome Sequence of Novosphingobium nitrogenifigens Y88T.</title>
        <authorList>
            <person name="Strabala T.J."/>
            <person name="Macdonald L."/>
            <person name="Liu V."/>
            <person name="Smit A.M."/>
        </authorList>
    </citation>
    <scope>NUCLEOTIDE SEQUENCE [LARGE SCALE GENOMIC DNA]</scope>
    <source>
        <strain evidence="8 9">DSM 19370</strain>
    </source>
</reference>
<dbReference type="Proteomes" id="UP000004728">
    <property type="component" value="Unassembled WGS sequence"/>
</dbReference>
<dbReference type="EMBL" id="AEWJ01000008">
    <property type="protein sequence ID" value="EGD60816.1"/>
    <property type="molecule type" value="Genomic_DNA"/>
</dbReference>
<dbReference type="HOGENOM" id="CLU_081845_3_0_5"/>
<evidence type="ECO:0000256" key="5">
    <source>
        <dbReference type="ARBA" id="ARBA00023136"/>
    </source>
</evidence>
<dbReference type="AlphaFoldDB" id="F1Z3K2"/>
<dbReference type="eggNOG" id="COG4564">
    <property type="taxonomic scope" value="Bacteria"/>
</dbReference>
<evidence type="ECO:0000256" key="1">
    <source>
        <dbReference type="ARBA" id="ARBA00004651"/>
    </source>
</evidence>
<evidence type="ECO:0000256" key="6">
    <source>
        <dbReference type="SAM" id="SignalP"/>
    </source>
</evidence>
<evidence type="ECO:0000256" key="2">
    <source>
        <dbReference type="ARBA" id="ARBA00022475"/>
    </source>
</evidence>
<comment type="caution">
    <text evidence="8">The sequence shown here is derived from an EMBL/GenBank/DDBJ whole genome shotgun (WGS) entry which is preliminary data.</text>
</comment>
<dbReference type="STRING" id="983920.Y88_1704"/>
<keyword evidence="5" id="KW-0472">Membrane</keyword>
<protein>
    <submittedName>
        <fullName evidence="8">Putative cache sensor protein</fullName>
    </submittedName>
</protein>
<organism evidence="8 9">
    <name type="scientific">Novosphingobium nitrogenifigens DSM 19370</name>
    <dbReference type="NCBI Taxonomy" id="983920"/>
    <lineage>
        <taxon>Bacteria</taxon>
        <taxon>Pseudomonadati</taxon>
        <taxon>Pseudomonadota</taxon>
        <taxon>Alphaproteobacteria</taxon>
        <taxon>Sphingomonadales</taxon>
        <taxon>Sphingomonadaceae</taxon>
        <taxon>Novosphingobium</taxon>
    </lineage>
</organism>
<name>F1Z3K2_9SPHN</name>
<dbReference type="Gene3D" id="3.30.450.20">
    <property type="entry name" value="PAS domain"/>
    <property type="match status" value="1"/>
</dbReference>
<sequence length="153" mass="16398">MFSLPRLLLAGACALSLQTAAYAAPHAGSAQAEAMLDKAVTELKVAGPAKAFAEFNNPHGGFNNRELYVFVFSAKGVYEASGAEPKLVGTNAIDMTDAEGKPLVREMIDLAKTKGRGMIEYVWLNRADNRVEHKRSLVQQVGDHVVGVGYYAG</sequence>
<keyword evidence="4" id="KW-1133">Transmembrane helix</keyword>
<dbReference type="Pfam" id="PF17200">
    <property type="entry name" value="sCache_2"/>
    <property type="match status" value="1"/>
</dbReference>
<evidence type="ECO:0000256" key="3">
    <source>
        <dbReference type="ARBA" id="ARBA00022692"/>
    </source>
</evidence>
<dbReference type="RefSeq" id="WP_008068096.1">
    <property type="nucleotide sequence ID" value="NZ_AQWK01000012.1"/>
</dbReference>
<accession>F1Z3K2</accession>
<keyword evidence="9" id="KW-1185">Reference proteome</keyword>
<evidence type="ECO:0000259" key="7">
    <source>
        <dbReference type="SMART" id="SM01049"/>
    </source>
</evidence>
<keyword evidence="2" id="KW-1003">Cell membrane</keyword>
<proteinExistence type="predicted"/>
<feature type="signal peptide" evidence="6">
    <location>
        <begin position="1"/>
        <end position="23"/>
    </location>
</feature>
<feature type="chain" id="PRO_5003272362" evidence="6">
    <location>
        <begin position="24"/>
        <end position="153"/>
    </location>
</feature>
<feature type="domain" description="Single Cache" evidence="7">
    <location>
        <begin position="18"/>
        <end position="105"/>
    </location>
</feature>
<dbReference type="InParanoid" id="F1Z3K2"/>
<dbReference type="InterPro" id="IPR033480">
    <property type="entry name" value="sCache_2"/>
</dbReference>
<evidence type="ECO:0000256" key="4">
    <source>
        <dbReference type="ARBA" id="ARBA00022989"/>
    </source>
</evidence>
<evidence type="ECO:0000313" key="9">
    <source>
        <dbReference type="Proteomes" id="UP000004728"/>
    </source>
</evidence>
<evidence type="ECO:0000313" key="8">
    <source>
        <dbReference type="EMBL" id="EGD60816.1"/>
    </source>
</evidence>
<keyword evidence="3" id="KW-0812">Transmembrane</keyword>
<comment type="subcellular location">
    <subcellularLocation>
        <location evidence="1">Cell membrane</location>
        <topology evidence="1">Multi-pass membrane protein</topology>
    </subcellularLocation>
</comment>
<keyword evidence="6" id="KW-0732">Signal</keyword>
<dbReference type="OrthoDB" id="7475012at2"/>
<dbReference type="GO" id="GO:0005886">
    <property type="term" value="C:plasma membrane"/>
    <property type="evidence" value="ECO:0007669"/>
    <property type="project" value="UniProtKB-SubCell"/>
</dbReference>
<gene>
    <name evidence="8" type="ORF">Y88_1704</name>
</gene>